<comment type="caution">
    <text evidence="1">The sequence shown here is derived from an EMBL/GenBank/DDBJ whole genome shotgun (WGS) entry which is preliminary data.</text>
</comment>
<reference evidence="1" key="1">
    <citation type="submission" date="2022-08" db="EMBL/GenBank/DDBJ databases">
        <authorList>
            <person name="Gutierrez-Valencia J."/>
        </authorList>
    </citation>
    <scope>NUCLEOTIDE SEQUENCE</scope>
</reference>
<dbReference type="PANTHER" id="PTHR47426">
    <property type="entry name" value="ACYL-COA N-ACYLTRANSFERASES (NAT) SUPERFAMILY PROTEIN"/>
    <property type="match status" value="1"/>
</dbReference>
<evidence type="ECO:0000313" key="1">
    <source>
        <dbReference type="EMBL" id="CAI0387522.1"/>
    </source>
</evidence>
<name>A0AAV0HQE9_9ROSI</name>
<gene>
    <name evidence="1" type="ORF">LITE_LOCUS5485</name>
</gene>
<evidence type="ECO:0008006" key="3">
    <source>
        <dbReference type="Google" id="ProtNLM"/>
    </source>
</evidence>
<evidence type="ECO:0000313" key="2">
    <source>
        <dbReference type="Proteomes" id="UP001154282"/>
    </source>
</evidence>
<dbReference type="Proteomes" id="UP001154282">
    <property type="component" value="Unassembled WGS sequence"/>
</dbReference>
<proteinExistence type="predicted"/>
<dbReference type="SUPFAM" id="SSF55729">
    <property type="entry name" value="Acyl-CoA N-acyltransferases (Nat)"/>
    <property type="match status" value="1"/>
</dbReference>
<organism evidence="1 2">
    <name type="scientific">Linum tenue</name>
    <dbReference type="NCBI Taxonomy" id="586396"/>
    <lineage>
        <taxon>Eukaryota</taxon>
        <taxon>Viridiplantae</taxon>
        <taxon>Streptophyta</taxon>
        <taxon>Embryophyta</taxon>
        <taxon>Tracheophyta</taxon>
        <taxon>Spermatophyta</taxon>
        <taxon>Magnoliopsida</taxon>
        <taxon>eudicotyledons</taxon>
        <taxon>Gunneridae</taxon>
        <taxon>Pentapetalae</taxon>
        <taxon>rosids</taxon>
        <taxon>fabids</taxon>
        <taxon>Malpighiales</taxon>
        <taxon>Linaceae</taxon>
        <taxon>Linum</taxon>
    </lineage>
</organism>
<dbReference type="AlphaFoldDB" id="A0AAV0HQE9"/>
<dbReference type="PANTHER" id="PTHR47426:SF3">
    <property type="entry name" value="GCN5-RELATED N-ACETYLTRANSFERASE 6, CHLOROPLASTIC"/>
    <property type="match status" value="1"/>
</dbReference>
<accession>A0AAV0HQE9</accession>
<dbReference type="Gene3D" id="3.40.630.30">
    <property type="match status" value="1"/>
</dbReference>
<sequence length="63" mass="6978">MVKPTVLKSVVGTLDLIPVAGVKLMYVHVDRNNKPALQLFEKMGFEASDGLVEDNTYLLRCSL</sequence>
<keyword evidence="2" id="KW-1185">Reference proteome</keyword>
<dbReference type="EMBL" id="CAMGYJ010000002">
    <property type="protein sequence ID" value="CAI0387522.1"/>
    <property type="molecule type" value="Genomic_DNA"/>
</dbReference>
<protein>
    <recommendedName>
        <fullName evidence="3">N-acetyltransferase domain-containing protein</fullName>
    </recommendedName>
</protein>
<dbReference type="InterPro" id="IPR016181">
    <property type="entry name" value="Acyl_CoA_acyltransferase"/>
</dbReference>